<gene>
    <name evidence="6" type="ORF">WA026_007801</name>
</gene>
<evidence type="ECO:0000256" key="4">
    <source>
        <dbReference type="SAM" id="SignalP"/>
    </source>
</evidence>
<feature type="binding site" evidence="2">
    <location>
        <position position="139"/>
    </location>
    <ligand>
        <name>substrate</name>
    </ligand>
</feature>
<dbReference type="InterPro" id="IPR023210">
    <property type="entry name" value="NADP_OxRdtase_dom"/>
</dbReference>
<dbReference type="PROSITE" id="PS00798">
    <property type="entry name" value="ALDOKETO_REDUCTASE_1"/>
    <property type="match status" value="1"/>
</dbReference>
<dbReference type="EMBL" id="JARQZJ010000033">
    <property type="protein sequence ID" value="KAK9875407.1"/>
    <property type="molecule type" value="Genomic_DNA"/>
</dbReference>
<dbReference type="InterPro" id="IPR020471">
    <property type="entry name" value="AKR"/>
</dbReference>
<dbReference type="InterPro" id="IPR018170">
    <property type="entry name" value="Aldo/ket_reductase_CS"/>
</dbReference>
<evidence type="ECO:0000313" key="6">
    <source>
        <dbReference type="EMBL" id="KAK9875407.1"/>
    </source>
</evidence>
<protein>
    <recommendedName>
        <fullName evidence="5">NADP-dependent oxidoreductase domain-containing protein</fullName>
    </recommendedName>
</protein>
<dbReference type="Pfam" id="PF00248">
    <property type="entry name" value="Aldo_ket_red"/>
    <property type="match status" value="1"/>
</dbReference>
<evidence type="ECO:0000256" key="3">
    <source>
        <dbReference type="PIRSR" id="PIRSR000097-3"/>
    </source>
</evidence>
<sequence>MAPSFEILGIAVLFFAINSEFVLAASVKTFNIPTLTLNNGKTIPSIGYGTSKVDGLEAALNSALEAGYRHIDTATRYQNEKIIGNVTKKWITEGKLKREDLFLTTKLPFSGNRPEDVSKYLKQSLENLQTDYVDLYLIHSPIGCKEVEEIKPGYMCDDNSLDLTTDHIAIWKEMEKHVDAGLAKAIGLSNFNQTQIERILKNSRIKPSSLQVELHAYFQQNELVDFCKANGILVTAYAPLGSVV</sequence>
<keyword evidence="7" id="KW-1185">Reference proteome</keyword>
<feature type="domain" description="NADP-dependent oxidoreductase" evidence="5">
    <location>
        <begin position="55"/>
        <end position="242"/>
    </location>
</feature>
<evidence type="ECO:0000313" key="7">
    <source>
        <dbReference type="Proteomes" id="UP001431783"/>
    </source>
</evidence>
<evidence type="ECO:0000256" key="2">
    <source>
        <dbReference type="PIRSR" id="PIRSR000097-2"/>
    </source>
</evidence>
<dbReference type="InterPro" id="IPR036812">
    <property type="entry name" value="NAD(P)_OxRdtase_dom_sf"/>
</dbReference>
<dbReference type="Gene3D" id="3.20.20.100">
    <property type="entry name" value="NADP-dependent oxidoreductase domain"/>
    <property type="match status" value="1"/>
</dbReference>
<proteinExistence type="predicted"/>
<dbReference type="GO" id="GO:0016491">
    <property type="term" value="F:oxidoreductase activity"/>
    <property type="evidence" value="ECO:0007669"/>
    <property type="project" value="InterPro"/>
</dbReference>
<dbReference type="AlphaFoldDB" id="A0AAW1U413"/>
<organism evidence="6 7">
    <name type="scientific">Henosepilachna vigintioctopunctata</name>
    <dbReference type="NCBI Taxonomy" id="420089"/>
    <lineage>
        <taxon>Eukaryota</taxon>
        <taxon>Metazoa</taxon>
        <taxon>Ecdysozoa</taxon>
        <taxon>Arthropoda</taxon>
        <taxon>Hexapoda</taxon>
        <taxon>Insecta</taxon>
        <taxon>Pterygota</taxon>
        <taxon>Neoptera</taxon>
        <taxon>Endopterygota</taxon>
        <taxon>Coleoptera</taxon>
        <taxon>Polyphaga</taxon>
        <taxon>Cucujiformia</taxon>
        <taxon>Coccinelloidea</taxon>
        <taxon>Coccinellidae</taxon>
        <taxon>Epilachninae</taxon>
        <taxon>Epilachnini</taxon>
        <taxon>Henosepilachna</taxon>
    </lineage>
</organism>
<name>A0AAW1U413_9CUCU</name>
<feature type="active site" description="Proton donor" evidence="1">
    <location>
        <position position="77"/>
    </location>
</feature>
<reference evidence="6 7" key="1">
    <citation type="submission" date="2023-03" db="EMBL/GenBank/DDBJ databases">
        <title>Genome insight into feeding habits of ladybird beetles.</title>
        <authorList>
            <person name="Li H.-S."/>
            <person name="Huang Y.-H."/>
            <person name="Pang H."/>
        </authorList>
    </citation>
    <scope>NUCLEOTIDE SEQUENCE [LARGE SCALE GENOMIC DNA]</scope>
    <source>
        <strain evidence="6">SYSU_2023b</strain>
        <tissue evidence="6">Whole body</tissue>
    </source>
</reference>
<dbReference type="PROSITE" id="PS00062">
    <property type="entry name" value="ALDOKETO_REDUCTASE_2"/>
    <property type="match status" value="1"/>
</dbReference>
<feature type="chain" id="PRO_5043407824" description="NADP-dependent oxidoreductase domain-containing protein" evidence="4">
    <location>
        <begin position="25"/>
        <end position="244"/>
    </location>
</feature>
<keyword evidence="4" id="KW-0732">Signal</keyword>
<accession>A0AAW1U413</accession>
<dbReference type="PIRSF" id="PIRSF000097">
    <property type="entry name" value="AKR"/>
    <property type="match status" value="1"/>
</dbReference>
<dbReference type="SUPFAM" id="SSF51430">
    <property type="entry name" value="NAD(P)-linked oxidoreductase"/>
    <property type="match status" value="1"/>
</dbReference>
<dbReference type="PRINTS" id="PR00069">
    <property type="entry name" value="ALDKETRDTASE"/>
</dbReference>
<evidence type="ECO:0000256" key="1">
    <source>
        <dbReference type="PIRSR" id="PIRSR000097-1"/>
    </source>
</evidence>
<feature type="site" description="Lowers pKa of active site Tyr" evidence="3">
    <location>
        <position position="106"/>
    </location>
</feature>
<feature type="signal peptide" evidence="4">
    <location>
        <begin position="1"/>
        <end position="24"/>
    </location>
</feature>
<dbReference type="PANTHER" id="PTHR11732">
    <property type="entry name" value="ALDO/KETO REDUCTASE"/>
    <property type="match status" value="1"/>
</dbReference>
<evidence type="ECO:0000259" key="5">
    <source>
        <dbReference type="Pfam" id="PF00248"/>
    </source>
</evidence>
<dbReference type="Proteomes" id="UP001431783">
    <property type="component" value="Unassembled WGS sequence"/>
</dbReference>
<comment type="caution">
    <text evidence="6">The sequence shown here is derived from an EMBL/GenBank/DDBJ whole genome shotgun (WGS) entry which is preliminary data.</text>
</comment>